<dbReference type="EMBL" id="CP144539">
    <property type="protein sequence ID" value="WWC65144.1"/>
    <property type="molecule type" value="Genomic_DNA"/>
</dbReference>
<gene>
    <name evidence="2" type="ORF">I303_07763</name>
    <name evidence="3" type="ORF">I303_107758</name>
</gene>
<dbReference type="VEuPathDB" id="FungiDB:I303_07763"/>
<reference evidence="3" key="3">
    <citation type="submission" date="2024-02" db="EMBL/GenBank/DDBJ databases">
        <title>Comparative genomics of Cryptococcus and Kwoniella reveals pathogenesis evolution and contrasting modes of karyotype evolution via chromosome fusion or intercentromeric recombination.</title>
        <authorList>
            <person name="Coelho M.A."/>
            <person name="David-Palma M."/>
            <person name="Shea T."/>
            <person name="Bowers K."/>
            <person name="McGinley-Smith S."/>
            <person name="Mohammad A.W."/>
            <person name="Gnirke A."/>
            <person name="Yurkov A.M."/>
            <person name="Nowrousian M."/>
            <person name="Sun S."/>
            <person name="Cuomo C.A."/>
            <person name="Heitman J."/>
        </authorList>
    </citation>
    <scope>NUCLEOTIDE SEQUENCE</scope>
    <source>
        <strain evidence="3">CBS 10117</strain>
    </source>
</reference>
<dbReference type="EMBL" id="KI894036">
    <property type="protein sequence ID" value="OBR81853.1"/>
    <property type="molecule type" value="Genomic_DNA"/>
</dbReference>
<dbReference type="KEGG" id="kdj:28971462"/>
<dbReference type="GeneID" id="28971462"/>
<reference evidence="2" key="1">
    <citation type="submission" date="2013-07" db="EMBL/GenBank/DDBJ databases">
        <title>The Genome Sequence of Cryptococcus dejecticola CBS10117.</title>
        <authorList>
            <consortium name="The Broad Institute Genome Sequencing Platform"/>
            <person name="Cuomo C."/>
            <person name="Litvintseva A."/>
            <person name="Chen Y."/>
            <person name="Heitman J."/>
            <person name="Sun S."/>
            <person name="Springer D."/>
            <person name="Dromer F."/>
            <person name="Young S.K."/>
            <person name="Zeng Q."/>
            <person name="Gargeya S."/>
            <person name="Fitzgerald M."/>
            <person name="Abouelleil A."/>
            <person name="Alvarado L."/>
            <person name="Berlin A.M."/>
            <person name="Chapman S.B."/>
            <person name="Dewar J."/>
            <person name="Goldberg J."/>
            <person name="Griggs A."/>
            <person name="Gujja S."/>
            <person name="Hansen M."/>
            <person name="Howarth C."/>
            <person name="Imamovic A."/>
            <person name="Larimer J."/>
            <person name="McCowan C."/>
            <person name="Murphy C."/>
            <person name="Pearson M."/>
            <person name="Priest M."/>
            <person name="Roberts A."/>
            <person name="Saif S."/>
            <person name="Shea T."/>
            <person name="Sykes S."/>
            <person name="Wortman J."/>
            <person name="Nusbaum C."/>
            <person name="Birren B."/>
        </authorList>
    </citation>
    <scope>NUCLEOTIDE SEQUENCE [LARGE SCALE GENOMIC DNA]</scope>
    <source>
        <strain evidence="2">CBS 10117</strain>
    </source>
</reference>
<protein>
    <submittedName>
        <fullName evidence="2">Uncharacterized protein</fullName>
    </submittedName>
</protein>
<feature type="region of interest" description="Disordered" evidence="1">
    <location>
        <begin position="97"/>
        <end position="163"/>
    </location>
</feature>
<organism evidence="2">
    <name type="scientific">Kwoniella dejecticola CBS 10117</name>
    <dbReference type="NCBI Taxonomy" id="1296121"/>
    <lineage>
        <taxon>Eukaryota</taxon>
        <taxon>Fungi</taxon>
        <taxon>Dikarya</taxon>
        <taxon>Basidiomycota</taxon>
        <taxon>Agaricomycotina</taxon>
        <taxon>Tremellomycetes</taxon>
        <taxon>Tremellales</taxon>
        <taxon>Cryptococcaceae</taxon>
        <taxon>Kwoniella</taxon>
    </lineage>
</organism>
<evidence type="ECO:0000313" key="2">
    <source>
        <dbReference type="EMBL" id="OBR81853.1"/>
    </source>
</evidence>
<feature type="compositionally biased region" description="Low complexity" evidence="1">
    <location>
        <begin position="97"/>
        <end position="124"/>
    </location>
</feature>
<evidence type="ECO:0000313" key="3">
    <source>
        <dbReference type="EMBL" id="WWC65144.1"/>
    </source>
</evidence>
<accession>A0A1A5ZVL7</accession>
<reference evidence="3" key="2">
    <citation type="submission" date="2013-07" db="EMBL/GenBank/DDBJ databases">
        <authorList>
            <consortium name="The Broad Institute Genome Sequencing Platform"/>
            <person name="Cuomo C."/>
            <person name="Litvintseva A."/>
            <person name="Chen Y."/>
            <person name="Heitman J."/>
            <person name="Sun S."/>
            <person name="Springer D."/>
            <person name="Dromer F."/>
            <person name="Young S.K."/>
            <person name="Zeng Q."/>
            <person name="Gargeya S."/>
            <person name="Fitzgerald M."/>
            <person name="Abouelleil A."/>
            <person name="Alvarado L."/>
            <person name="Berlin A.M."/>
            <person name="Chapman S.B."/>
            <person name="Dewar J."/>
            <person name="Goldberg J."/>
            <person name="Griggs A."/>
            <person name="Gujja S."/>
            <person name="Hansen M."/>
            <person name="Howarth C."/>
            <person name="Imamovic A."/>
            <person name="Larimer J."/>
            <person name="McCowan C."/>
            <person name="Murphy C."/>
            <person name="Pearson M."/>
            <person name="Priest M."/>
            <person name="Roberts A."/>
            <person name="Saif S."/>
            <person name="Shea T."/>
            <person name="Sykes S."/>
            <person name="Wortman J."/>
            <person name="Nusbaum C."/>
            <person name="Birren B."/>
        </authorList>
    </citation>
    <scope>NUCLEOTIDE SEQUENCE</scope>
    <source>
        <strain evidence="3">CBS 10117</strain>
    </source>
</reference>
<evidence type="ECO:0000256" key="1">
    <source>
        <dbReference type="SAM" id="MobiDB-lite"/>
    </source>
</evidence>
<dbReference type="Proteomes" id="UP000078595">
    <property type="component" value="Chromosome 10"/>
</dbReference>
<feature type="compositionally biased region" description="Polar residues" evidence="1">
    <location>
        <begin position="245"/>
        <end position="264"/>
    </location>
</feature>
<feature type="compositionally biased region" description="Polar residues" evidence="1">
    <location>
        <begin position="149"/>
        <end position="158"/>
    </location>
</feature>
<name>A0A1A5ZVL7_9TREE</name>
<sequence>MFVRNEDAGSNDGALTTSQMSEAVSQTIDTFEILIENLKVQISSLASSSLFTSNGDVGPGDGTMNVAFETLSDLSNCMGDLRSYTQKPDLDITARARASNTANNNTNTDSSASARTNSNSNSDTGIDWGLTTTIPPLASSSDSKSGSKETPNTSSPKPTQHRADVRGYGQISESDFGFVNFDWDTNIRTISNTNVGPRGSSVVNDDVPGQQSLSDDVNLSFDPLFLLDDFNGGDNSHNPHLIGQGSETSSETLEGDSAMNSVTD</sequence>
<keyword evidence="4" id="KW-1185">Reference proteome</keyword>
<evidence type="ECO:0000313" key="4">
    <source>
        <dbReference type="Proteomes" id="UP000078595"/>
    </source>
</evidence>
<proteinExistence type="predicted"/>
<feature type="region of interest" description="Disordered" evidence="1">
    <location>
        <begin position="236"/>
        <end position="264"/>
    </location>
</feature>
<dbReference type="AlphaFoldDB" id="A0A1A5ZVL7"/>
<dbReference type="RefSeq" id="XP_018259695.1">
    <property type="nucleotide sequence ID" value="XM_018411027.1"/>
</dbReference>